<dbReference type="Gene3D" id="1.10.287.1490">
    <property type="match status" value="1"/>
</dbReference>
<evidence type="ECO:0000256" key="1">
    <source>
        <dbReference type="SAM" id="MobiDB-lite"/>
    </source>
</evidence>
<feature type="region of interest" description="Disordered" evidence="1">
    <location>
        <begin position="494"/>
        <end position="520"/>
    </location>
</feature>
<evidence type="ECO:0000313" key="2">
    <source>
        <dbReference type="EMBL" id="AAV47267.1"/>
    </source>
</evidence>
<dbReference type="HOGENOM" id="CLU_027052_1_0_2"/>
<dbReference type="KEGG" id="hma:rrnAC2460"/>
<dbReference type="PATRIC" id="fig|272569.17.peg.3072"/>
<dbReference type="PaxDb" id="272569-rrnAC2460"/>
<protein>
    <recommendedName>
        <fullName evidence="4">DUF460 domain-containing protein</fullName>
    </recommendedName>
</protein>
<gene>
    <name evidence="2" type="ordered locus">rrnAC2460</name>
</gene>
<keyword evidence="3" id="KW-1185">Reference proteome</keyword>
<dbReference type="Proteomes" id="UP000001169">
    <property type="component" value="Chromosome I"/>
</dbReference>
<name>Q5UZN6_HALMA</name>
<dbReference type="eggNOG" id="arCOG04219">
    <property type="taxonomic scope" value="Archaea"/>
</dbReference>
<feature type="compositionally biased region" description="Basic and acidic residues" evidence="1">
    <location>
        <begin position="696"/>
        <end position="708"/>
    </location>
</feature>
<accession>Q5UZN6</accession>
<evidence type="ECO:0008006" key="4">
    <source>
        <dbReference type="Google" id="ProtNLM"/>
    </source>
</evidence>
<dbReference type="AlphaFoldDB" id="Q5UZN6"/>
<dbReference type="PANTHER" id="PTHR40707:SF1">
    <property type="entry name" value="DUF460 DOMAIN-CONTAINING PROTEIN"/>
    <property type="match status" value="1"/>
</dbReference>
<organism evidence="2 3">
    <name type="scientific">Haloarcula marismortui (strain ATCC 43049 / DSM 3752 / JCM 8966 / VKM B-1809)</name>
    <name type="common">Halobacterium marismortui</name>
    <dbReference type="NCBI Taxonomy" id="272569"/>
    <lineage>
        <taxon>Archaea</taxon>
        <taxon>Methanobacteriati</taxon>
        <taxon>Methanobacteriota</taxon>
        <taxon>Stenosarchaea group</taxon>
        <taxon>Halobacteria</taxon>
        <taxon>Halobacteriales</taxon>
        <taxon>Haloarculaceae</taxon>
        <taxon>Haloarcula</taxon>
    </lineage>
</organism>
<dbReference type="InterPro" id="IPR007408">
    <property type="entry name" value="DUF460"/>
</dbReference>
<feature type="compositionally biased region" description="Basic and acidic residues" evidence="1">
    <location>
        <begin position="454"/>
        <end position="467"/>
    </location>
</feature>
<reference evidence="2 3" key="1">
    <citation type="journal article" date="2004" name="Genome Res.">
        <title>Genome sequence of Haloarcula marismortui: a halophilic archaeon from the Dead Sea.</title>
        <authorList>
            <person name="Baliga N.S."/>
            <person name="Bonneau R."/>
            <person name="Facciotti M.T."/>
            <person name="Pan M."/>
            <person name="Glusman G."/>
            <person name="Deutsch E.W."/>
            <person name="Shannon P."/>
            <person name="Chiu Y."/>
            <person name="Weng R.S."/>
            <person name="Gan R.R."/>
            <person name="Hung P."/>
            <person name="Date S.V."/>
            <person name="Marcotte E."/>
            <person name="Hood L."/>
            <person name="Ng W.V."/>
        </authorList>
    </citation>
    <scope>NUCLEOTIDE SEQUENCE [LARGE SCALE GENOMIC DNA]</scope>
    <source>
        <strain evidence="3">ATCC 43049 / DSM 3752 / JCM 8966 / VKM B-1809</strain>
    </source>
</reference>
<dbReference type="PANTHER" id="PTHR40707">
    <property type="entry name" value="POSSIBLE NUCLEASE OF RNASE H FOLD, RUVC/YQGF FAMILY"/>
    <property type="match status" value="1"/>
</dbReference>
<dbReference type="STRING" id="272569.rrnAC2460"/>
<dbReference type="Pfam" id="PF04312">
    <property type="entry name" value="DUF460"/>
    <property type="match status" value="1"/>
</dbReference>
<feature type="region of interest" description="Disordered" evidence="1">
    <location>
        <begin position="680"/>
        <end position="708"/>
    </location>
</feature>
<evidence type="ECO:0000313" key="3">
    <source>
        <dbReference type="Proteomes" id="UP000001169"/>
    </source>
</evidence>
<dbReference type="EnsemblBacteria" id="AAV47267">
    <property type="protein sequence ID" value="AAV47267"/>
    <property type="gene ID" value="rrnAC2460"/>
</dbReference>
<feature type="region of interest" description="Disordered" evidence="1">
    <location>
        <begin position="441"/>
        <end position="467"/>
    </location>
</feature>
<dbReference type="EMBL" id="AY596297">
    <property type="protein sequence ID" value="AAV47267.1"/>
    <property type="molecule type" value="Genomic_DNA"/>
</dbReference>
<proteinExistence type="predicted"/>
<sequence>MVIVGCRSAPVRDVWVGGLSDCSKSPSRPETRPTLLARNGFIVDRRLPWFVNRTAALDAVVFGVDIQSGDVRGDAPSYALVVFDGESVERDVVSRRKLRRRIEDEEPAIVATDNMYELAEDKDALIHVLGSLPDETKLVQVTGDERPEPLSRVAKRHGVPYGKDPMEEAEAAARLAAANVGQEVSAFTDTTEVKVSRGRSTGKGGWSEDRYTRRIHGAVRKRAREIESELDAAGLEYERDVTEKYGGFSNAVFQVSARPQDIPVSRARSGDTRVEIERQRRDGIEFKPLAKRRDHVVVGVDPGTTTAVAIVSLDGTVLDVYSSRTDDTAATTEWIIERGRPVVVAADVTPMPETVEKLRRSFSAAGWEPDTDLPVDEKKHRTREEAYDNDHERDAMAAALYAFDHHADQFERVAGKVPPQYDVGPVIDRVVAGEESVETVLRDLEDDDSEDEDTTAHEPRELTDDEKEIKRLNARIERLESHVDDLKETIKRKDDQLSEKDKQLEKARSEGRREVRKDREVTRLQRRNEALERKVDDEQEKREALADKLERLKALWKLDHSNFADVSEKQEGLTPVKVVEQFTKDAIADADERFGLVEDDIVMFRDASGAGRSTAQQLANIDPKIVLRNGNLSDIADQVLFDNDIPVAPAEMVTVQEVDELAVAREGEIEAAIEDWEERAADRRKEQNAEMVDQIISEHRADRPTSEN</sequence>
<feature type="compositionally biased region" description="Acidic residues" evidence="1">
    <location>
        <begin position="444"/>
        <end position="453"/>
    </location>
</feature>